<dbReference type="GO" id="GO:0016747">
    <property type="term" value="F:acyltransferase activity, transferring groups other than amino-acyl groups"/>
    <property type="evidence" value="ECO:0007669"/>
    <property type="project" value="InterPro"/>
</dbReference>
<keyword evidence="3" id="KW-1185">Reference proteome</keyword>
<dbReference type="Pfam" id="PF00583">
    <property type="entry name" value="Acetyltransf_1"/>
    <property type="match status" value="1"/>
</dbReference>
<dbReference type="EMBL" id="QEAP01000027">
    <property type="protein sequence ID" value="TPX77150.1"/>
    <property type="molecule type" value="Genomic_DNA"/>
</dbReference>
<evidence type="ECO:0000313" key="3">
    <source>
        <dbReference type="Proteomes" id="UP000320333"/>
    </source>
</evidence>
<dbReference type="InterPro" id="IPR000182">
    <property type="entry name" value="GNAT_dom"/>
</dbReference>
<protein>
    <recommendedName>
        <fullName evidence="1">N-acetyltransferase domain-containing protein</fullName>
    </recommendedName>
</protein>
<gene>
    <name evidence="2" type="ORF">CcCBS67573_g01574</name>
</gene>
<dbReference type="CDD" id="cd04301">
    <property type="entry name" value="NAT_SF"/>
    <property type="match status" value="1"/>
</dbReference>
<accession>A0A507FN83</accession>
<evidence type="ECO:0000259" key="1">
    <source>
        <dbReference type="PROSITE" id="PS51186"/>
    </source>
</evidence>
<dbReference type="PROSITE" id="PS51186">
    <property type="entry name" value="GNAT"/>
    <property type="match status" value="1"/>
</dbReference>
<dbReference type="SUPFAM" id="SSF55729">
    <property type="entry name" value="Acyl-CoA N-acyltransferases (Nat)"/>
    <property type="match status" value="1"/>
</dbReference>
<feature type="domain" description="N-acetyltransferase" evidence="1">
    <location>
        <begin position="127"/>
        <end position="274"/>
    </location>
</feature>
<name>A0A507FN83_9FUNG</name>
<dbReference type="AlphaFoldDB" id="A0A507FN83"/>
<dbReference type="OrthoDB" id="2102940at2759"/>
<sequence length="274" mass="30127">MSTYMANCIKACHWDEFIPMGVANPSNKLVQGPPFLQLIRKTSIILFEYNSPNPTETSLEQDLTALIATYGSSHAISIEAEAFGGVLPSAELLQKLGFQINEGGMLRVKDISGPTFTAGMDIPALGLLISKVTPEDALWEQRISIESALFGYEKFGDGTYVANLRVALRNMWEQGDQHYLVLTESGEAVGYMTMRYRHGVAYLQGAGVLEAFRKKGITRKLLNVCVVEAQQKGFDRIVTVGHDAPAESAWAAMGFTELLGRARSYRRQALTAEP</sequence>
<proteinExistence type="predicted"/>
<organism evidence="2 3">
    <name type="scientific">Chytriomyces confervae</name>
    <dbReference type="NCBI Taxonomy" id="246404"/>
    <lineage>
        <taxon>Eukaryota</taxon>
        <taxon>Fungi</taxon>
        <taxon>Fungi incertae sedis</taxon>
        <taxon>Chytridiomycota</taxon>
        <taxon>Chytridiomycota incertae sedis</taxon>
        <taxon>Chytridiomycetes</taxon>
        <taxon>Chytridiales</taxon>
        <taxon>Chytriomycetaceae</taxon>
        <taxon>Chytriomyces</taxon>
    </lineage>
</organism>
<dbReference type="Proteomes" id="UP000320333">
    <property type="component" value="Unassembled WGS sequence"/>
</dbReference>
<dbReference type="Gene3D" id="3.40.630.30">
    <property type="match status" value="1"/>
</dbReference>
<comment type="caution">
    <text evidence="2">The sequence shown here is derived from an EMBL/GenBank/DDBJ whole genome shotgun (WGS) entry which is preliminary data.</text>
</comment>
<evidence type="ECO:0000313" key="2">
    <source>
        <dbReference type="EMBL" id="TPX77150.1"/>
    </source>
</evidence>
<dbReference type="InterPro" id="IPR016181">
    <property type="entry name" value="Acyl_CoA_acyltransferase"/>
</dbReference>
<reference evidence="2 3" key="1">
    <citation type="journal article" date="2019" name="Sci. Rep.">
        <title>Comparative genomics of chytrid fungi reveal insights into the obligate biotrophic and pathogenic lifestyle of Synchytrium endobioticum.</title>
        <authorList>
            <person name="van de Vossenberg B.T.L.H."/>
            <person name="Warris S."/>
            <person name="Nguyen H.D.T."/>
            <person name="van Gent-Pelzer M.P.E."/>
            <person name="Joly D.L."/>
            <person name="van de Geest H.C."/>
            <person name="Bonants P.J.M."/>
            <person name="Smith D.S."/>
            <person name="Levesque C.A."/>
            <person name="van der Lee T.A.J."/>
        </authorList>
    </citation>
    <scope>NUCLEOTIDE SEQUENCE [LARGE SCALE GENOMIC DNA]</scope>
    <source>
        <strain evidence="2 3">CBS 675.73</strain>
    </source>
</reference>